<dbReference type="InterPro" id="IPR051917">
    <property type="entry name" value="Transposase-Integrase"/>
</dbReference>
<dbReference type="Pfam" id="PF00665">
    <property type="entry name" value="rve"/>
    <property type="match status" value="1"/>
</dbReference>
<keyword evidence="1" id="KW-0233">DNA recombination</keyword>
<dbReference type="EMBL" id="CADCTB010000046">
    <property type="protein sequence ID" value="CAA9221892.1"/>
    <property type="molecule type" value="Genomic_DNA"/>
</dbReference>
<proteinExistence type="predicted"/>
<feature type="domain" description="Integrase catalytic" evidence="2">
    <location>
        <begin position="220"/>
        <end position="382"/>
    </location>
</feature>
<dbReference type="GO" id="GO:0006310">
    <property type="term" value="P:DNA recombination"/>
    <property type="evidence" value="ECO:0007669"/>
    <property type="project" value="UniProtKB-KW"/>
</dbReference>
<dbReference type="InterPro" id="IPR001584">
    <property type="entry name" value="Integrase_cat-core"/>
</dbReference>
<organism evidence="3">
    <name type="scientific">uncultured Acidimicrobiales bacterium</name>
    <dbReference type="NCBI Taxonomy" id="310071"/>
    <lineage>
        <taxon>Bacteria</taxon>
        <taxon>Bacillati</taxon>
        <taxon>Actinomycetota</taxon>
        <taxon>Acidimicrobiia</taxon>
        <taxon>Acidimicrobiales</taxon>
        <taxon>environmental samples</taxon>
    </lineage>
</organism>
<dbReference type="SUPFAM" id="SSF53098">
    <property type="entry name" value="Ribonuclease H-like"/>
    <property type="match status" value="1"/>
</dbReference>
<evidence type="ECO:0000259" key="2">
    <source>
        <dbReference type="PROSITE" id="PS50994"/>
    </source>
</evidence>
<dbReference type="InterPro" id="IPR025246">
    <property type="entry name" value="IS30-like_HTH"/>
</dbReference>
<dbReference type="InterPro" id="IPR036397">
    <property type="entry name" value="RNaseH_sf"/>
</dbReference>
<dbReference type="GO" id="GO:0005829">
    <property type="term" value="C:cytosol"/>
    <property type="evidence" value="ECO:0007669"/>
    <property type="project" value="TreeGrafter"/>
</dbReference>
<name>A0A6J4HF99_9ACTN</name>
<dbReference type="PROSITE" id="PS50994">
    <property type="entry name" value="INTEGRASE"/>
    <property type="match status" value="1"/>
</dbReference>
<dbReference type="GO" id="GO:0003676">
    <property type="term" value="F:nucleic acid binding"/>
    <property type="evidence" value="ECO:0007669"/>
    <property type="project" value="InterPro"/>
</dbReference>
<dbReference type="GO" id="GO:0004803">
    <property type="term" value="F:transposase activity"/>
    <property type="evidence" value="ECO:0007669"/>
    <property type="project" value="TreeGrafter"/>
</dbReference>
<gene>
    <name evidence="3" type="ORF">AVDCRST_MAG10-723</name>
</gene>
<dbReference type="PANTHER" id="PTHR10948">
    <property type="entry name" value="TRANSPOSASE"/>
    <property type="match status" value="1"/>
</dbReference>
<dbReference type="NCBIfam" id="NF033563">
    <property type="entry name" value="transpos_IS30"/>
    <property type="match status" value="1"/>
</dbReference>
<dbReference type="Gene3D" id="3.30.420.10">
    <property type="entry name" value="Ribonuclease H-like superfamily/Ribonuclease H"/>
    <property type="match status" value="1"/>
</dbReference>
<protein>
    <submittedName>
        <fullName evidence="3">Transposase and inactivated derivatives, IS30 family</fullName>
    </submittedName>
</protein>
<evidence type="ECO:0000256" key="1">
    <source>
        <dbReference type="ARBA" id="ARBA00023172"/>
    </source>
</evidence>
<dbReference type="GO" id="GO:0032196">
    <property type="term" value="P:transposition"/>
    <property type="evidence" value="ECO:0007669"/>
    <property type="project" value="TreeGrafter"/>
</dbReference>
<dbReference type="GO" id="GO:0015074">
    <property type="term" value="P:DNA integration"/>
    <property type="evidence" value="ECO:0007669"/>
    <property type="project" value="InterPro"/>
</dbReference>
<dbReference type="InterPro" id="IPR012337">
    <property type="entry name" value="RNaseH-like_sf"/>
</dbReference>
<reference evidence="3" key="1">
    <citation type="submission" date="2020-02" db="EMBL/GenBank/DDBJ databases">
        <authorList>
            <person name="Meier V. D."/>
        </authorList>
    </citation>
    <scope>NUCLEOTIDE SEQUENCE</scope>
    <source>
        <strain evidence="3">AVDCRST_MAG10</strain>
    </source>
</reference>
<dbReference type="PANTHER" id="PTHR10948:SF23">
    <property type="entry name" value="TRANSPOSASE INSI FOR INSERTION SEQUENCE ELEMENT IS30A-RELATED"/>
    <property type="match status" value="1"/>
</dbReference>
<accession>A0A6J4HF99</accession>
<dbReference type="AlphaFoldDB" id="A0A6J4HF99"/>
<dbReference type="Pfam" id="PF13936">
    <property type="entry name" value="HTH_38"/>
    <property type="match status" value="1"/>
</dbReference>
<evidence type="ECO:0000313" key="3">
    <source>
        <dbReference type="EMBL" id="CAA9221892.1"/>
    </source>
</evidence>
<sequence>MDVARKLSAQERKQIRELARTGATHREILAAVSRSAGIIAKLVQEERGGGRAVHLVDWEPGPGHLTLPEREEIALALERDESFTAIAGGLSRAISTVSREVGANGGRGCYRASKAHRRAWAQGRRPKTPKLVGCEDLQVTVSAWLEELWSPSQIARRLPVEFPDDPMMRVSHETIYQSLFVQGRGALRRELTRCLRSGRVHRQHRGRTEKRGRIPDMVNISERPGEVADRAVPGHWEGDLIVGKNGKSAVATLVERTTRYVMLARLDDQTALTVRDAITAQITRLPDHLRRSLTWDQGREMAQHIAFSVDTGVEVYFCDPHSPWQRGSNENTNGLLRQWMPKGTDLSEHTQDDLDCIAWQLNNRPRQTLDWMKPSERLAELLACTG</sequence>
<dbReference type="InterPro" id="IPR053392">
    <property type="entry name" value="Transposase_IS30-like"/>
</dbReference>